<dbReference type="PROSITE" id="PS51898">
    <property type="entry name" value="TYR_RECOMBINASE"/>
    <property type="match status" value="1"/>
</dbReference>
<name>A0A1X9MD46_9BACI</name>
<dbReference type="GO" id="GO:0015074">
    <property type="term" value="P:DNA integration"/>
    <property type="evidence" value="ECO:0007669"/>
    <property type="project" value="UniProtKB-KW"/>
</dbReference>
<dbReference type="Pfam" id="PF00589">
    <property type="entry name" value="Phage_integrase"/>
    <property type="match status" value="1"/>
</dbReference>
<keyword evidence="2" id="KW-0963">Cytoplasm</keyword>
<dbReference type="AlphaFoldDB" id="A0A1X9MD46"/>
<organism evidence="12 13">
    <name type="scientific">Halalkalibacter krulwichiae</name>
    <dbReference type="NCBI Taxonomy" id="199441"/>
    <lineage>
        <taxon>Bacteria</taxon>
        <taxon>Bacillati</taxon>
        <taxon>Bacillota</taxon>
        <taxon>Bacilli</taxon>
        <taxon>Bacillales</taxon>
        <taxon>Bacillaceae</taxon>
        <taxon>Halalkalibacter</taxon>
    </lineage>
</organism>
<reference evidence="12 13" key="1">
    <citation type="submission" date="2017-04" db="EMBL/GenBank/DDBJ databases">
        <title>Bacillus krulwichiae AM31D Genome sequencing and assembly.</title>
        <authorList>
            <person name="Krulwich T.A."/>
            <person name="Anastor L."/>
            <person name="Ehrlich R."/>
            <person name="Ehrlich G.D."/>
            <person name="Janto B."/>
        </authorList>
    </citation>
    <scope>NUCLEOTIDE SEQUENCE [LARGE SCALE GENOMIC DNA]</scope>
    <source>
        <strain evidence="12 13">AM31D</strain>
    </source>
</reference>
<sequence>MLLSQAWKTYESDKRIEGFSSQTLKAYRLQSCLLIRYFTDVAIESLSTNQLKEYLAESSELLKPSSLAYRIRFMRSLFRWSHEEGHIPSNPAYKIKEPKVGKRIPKFLTEREIEHLREACKMPMEKALFEFMFSTGCRIGEIVSLDKNCINWSNRSAIVRGKGDKEREVYFNIKCDIWLKRYINIRQDNDPAIFVTDRSPHRMSIAQMRYIIKRISSRAGINKTIHPHQLRHSYATHLLNNGAPIDVIQSLLGHEKTETTRIYAQLSGRLRQDLYRKYF</sequence>
<dbReference type="Pfam" id="PF02899">
    <property type="entry name" value="Phage_int_SAM_1"/>
    <property type="match status" value="1"/>
</dbReference>
<dbReference type="PROSITE" id="PS51900">
    <property type="entry name" value="CB"/>
    <property type="match status" value="1"/>
</dbReference>
<protein>
    <submittedName>
        <fullName evidence="12">Tyrosine recombinase XerC</fullName>
    </submittedName>
</protein>
<keyword evidence="7" id="KW-0233">DNA recombination</keyword>
<feature type="domain" description="Core-binding (CB)" evidence="11">
    <location>
        <begin position="1"/>
        <end position="82"/>
    </location>
</feature>
<dbReference type="GO" id="GO:0005737">
    <property type="term" value="C:cytoplasm"/>
    <property type="evidence" value="ECO:0007669"/>
    <property type="project" value="UniProtKB-SubCell"/>
</dbReference>
<dbReference type="InterPro" id="IPR044068">
    <property type="entry name" value="CB"/>
</dbReference>
<dbReference type="InterPro" id="IPR010998">
    <property type="entry name" value="Integrase_recombinase_N"/>
</dbReference>
<dbReference type="GO" id="GO:0051301">
    <property type="term" value="P:cell division"/>
    <property type="evidence" value="ECO:0007669"/>
    <property type="project" value="UniProtKB-KW"/>
</dbReference>
<evidence type="ECO:0000313" key="12">
    <source>
        <dbReference type="EMBL" id="ARK31359.1"/>
    </source>
</evidence>
<dbReference type="KEGG" id="bkw:BkAM31D_16695"/>
<evidence type="ECO:0000256" key="3">
    <source>
        <dbReference type="ARBA" id="ARBA00022618"/>
    </source>
</evidence>
<keyword evidence="8" id="KW-0131">Cell cycle</keyword>
<dbReference type="InterPro" id="IPR002104">
    <property type="entry name" value="Integrase_catalytic"/>
</dbReference>
<evidence type="ECO:0000256" key="4">
    <source>
        <dbReference type="ARBA" id="ARBA00022829"/>
    </source>
</evidence>
<evidence type="ECO:0000259" key="11">
    <source>
        <dbReference type="PROSITE" id="PS51900"/>
    </source>
</evidence>
<dbReference type="STRING" id="199441.BkAM31D_16695"/>
<dbReference type="InterPro" id="IPR004107">
    <property type="entry name" value="Integrase_SAM-like_N"/>
</dbReference>
<evidence type="ECO:0000256" key="7">
    <source>
        <dbReference type="ARBA" id="ARBA00023172"/>
    </source>
</evidence>
<keyword evidence="3" id="KW-0132">Cell division</keyword>
<evidence type="ECO:0000256" key="6">
    <source>
        <dbReference type="ARBA" id="ARBA00023125"/>
    </source>
</evidence>
<dbReference type="InterPro" id="IPR050090">
    <property type="entry name" value="Tyrosine_recombinase_XerCD"/>
</dbReference>
<evidence type="ECO:0000256" key="8">
    <source>
        <dbReference type="ARBA" id="ARBA00023306"/>
    </source>
</evidence>
<keyword evidence="6 9" id="KW-0238">DNA-binding</keyword>
<dbReference type="GO" id="GO:0007059">
    <property type="term" value="P:chromosome segregation"/>
    <property type="evidence" value="ECO:0007669"/>
    <property type="project" value="UniProtKB-KW"/>
</dbReference>
<gene>
    <name evidence="12" type="primary">xerC_4</name>
    <name evidence="12" type="ORF">BkAM31D_16695</name>
</gene>
<dbReference type="PANTHER" id="PTHR30349">
    <property type="entry name" value="PHAGE INTEGRASE-RELATED"/>
    <property type="match status" value="1"/>
</dbReference>
<feature type="domain" description="Tyr recombinase" evidence="10">
    <location>
        <begin position="103"/>
        <end position="276"/>
    </location>
</feature>
<dbReference type="PANTHER" id="PTHR30349:SF77">
    <property type="entry name" value="TYROSINE RECOMBINASE XERC"/>
    <property type="match status" value="1"/>
</dbReference>
<accession>A0A1X9MD46</accession>
<dbReference type="SUPFAM" id="SSF56349">
    <property type="entry name" value="DNA breaking-rejoining enzymes"/>
    <property type="match status" value="1"/>
</dbReference>
<dbReference type="RefSeq" id="WP_066159199.1">
    <property type="nucleotide sequence ID" value="NZ_CP020814.1"/>
</dbReference>
<dbReference type="GO" id="GO:0006310">
    <property type="term" value="P:DNA recombination"/>
    <property type="evidence" value="ECO:0007669"/>
    <property type="project" value="UniProtKB-KW"/>
</dbReference>
<dbReference type="Gene3D" id="1.10.150.130">
    <property type="match status" value="1"/>
</dbReference>
<dbReference type="Gene3D" id="1.10.443.10">
    <property type="entry name" value="Intergrase catalytic core"/>
    <property type="match status" value="1"/>
</dbReference>
<dbReference type="InterPro" id="IPR011010">
    <property type="entry name" value="DNA_brk_join_enz"/>
</dbReference>
<dbReference type="InterPro" id="IPR013762">
    <property type="entry name" value="Integrase-like_cat_sf"/>
</dbReference>
<evidence type="ECO:0000313" key="13">
    <source>
        <dbReference type="Proteomes" id="UP000193006"/>
    </source>
</evidence>
<evidence type="ECO:0000256" key="1">
    <source>
        <dbReference type="ARBA" id="ARBA00004496"/>
    </source>
</evidence>
<proteinExistence type="predicted"/>
<comment type="subcellular location">
    <subcellularLocation>
        <location evidence="1">Cytoplasm</location>
    </subcellularLocation>
</comment>
<dbReference type="Proteomes" id="UP000193006">
    <property type="component" value="Chromosome"/>
</dbReference>
<evidence type="ECO:0000256" key="2">
    <source>
        <dbReference type="ARBA" id="ARBA00022490"/>
    </source>
</evidence>
<dbReference type="EMBL" id="CP020814">
    <property type="protein sequence ID" value="ARK31359.1"/>
    <property type="molecule type" value="Genomic_DNA"/>
</dbReference>
<keyword evidence="5" id="KW-0229">DNA integration</keyword>
<evidence type="ECO:0000256" key="9">
    <source>
        <dbReference type="PROSITE-ProRule" id="PRU01248"/>
    </source>
</evidence>
<keyword evidence="13" id="KW-1185">Reference proteome</keyword>
<dbReference type="GO" id="GO:0003677">
    <property type="term" value="F:DNA binding"/>
    <property type="evidence" value="ECO:0007669"/>
    <property type="project" value="UniProtKB-UniRule"/>
</dbReference>
<evidence type="ECO:0000259" key="10">
    <source>
        <dbReference type="PROSITE" id="PS51898"/>
    </source>
</evidence>
<keyword evidence="4" id="KW-0159">Chromosome partition</keyword>
<evidence type="ECO:0000256" key="5">
    <source>
        <dbReference type="ARBA" id="ARBA00022908"/>
    </source>
</evidence>